<reference evidence="2" key="2">
    <citation type="submission" date="2015-01" db="EMBL/GenBank/DDBJ databases">
        <title>Evolutionary Origins and Diversification of the Mycorrhizal Mutualists.</title>
        <authorList>
            <consortium name="DOE Joint Genome Institute"/>
            <consortium name="Mycorrhizal Genomics Consortium"/>
            <person name="Kohler A."/>
            <person name="Kuo A."/>
            <person name="Nagy L.G."/>
            <person name="Floudas D."/>
            <person name="Copeland A."/>
            <person name="Barry K.W."/>
            <person name="Cichocki N."/>
            <person name="Veneault-Fourrey C."/>
            <person name="LaButti K."/>
            <person name="Lindquist E.A."/>
            <person name="Lipzen A."/>
            <person name="Lundell T."/>
            <person name="Morin E."/>
            <person name="Murat C."/>
            <person name="Riley R."/>
            <person name="Ohm R."/>
            <person name="Sun H."/>
            <person name="Tunlid A."/>
            <person name="Henrissat B."/>
            <person name="Grigoriev I.V."/>
            <person name="Hibbett D.S."/>
            <person name="Martin F."/>
        </authorList>
    </citation>
    <scope>NUCLEOTIDE SEQUENCE [LARGE SCALE GENOMIC DNA]</scope>
    <source>
        <strain evidence="2">Marx 270</strain>
    </source>
</reference>
<dbReference type="HOGENOM" id="CLU_2672072_0_0_1"/>
<protein>
    <submittedName>
        <fullName evidence="1">Uncharacterized protein</fullName>
    </submittedName>
</protein>
<dbReference type="InParanoid" id="A0A0C3K8F9"/>
<name>A0A0C3K8F9_PISTI</name>
<evidence type="ECO:0000313" key="1">
    <source>
        <dbReference type="EMBL" id="KIO05827.1"/>
    </source>
</evidence>
<sequence length="75" mass="8088">MAIVTLAPAQGRPALFQKGNISNITGCIHLAHSSPGEWSSACGATIKHLKDELKTYFAGGFQPKPQILRPTIQSW</sequence>
<keyword evidence="2" id="KW-1185">Reference proteome</keyword>
<dbReference type="Proteomes" id="UP000054217">
    <property type="component" value="Unassembled WGS sequence"/>
</dbReference>
<dbReference type="EMBL" id="KN831965">
    <property type="protein sequence ID" value="KIO05827.1"/>
    <property type="molecule type" value="Genomic_DNA"/>
</dbReference>
<evidence type="ECO:0000313" key="2">
    <source>
        <dbReference type="Proteomes" id="UP000054217"/>
    </source>
</evidence>
<organism evidence="1 2">
    <name type="scientific">Pisolithus tinctorius Marx 270</name>
    <dbReference type="NCBI Taxonomy" id="870435"/>
    <lineage>
        <taxon>Eukaryota</taxon>
        <taxon>Fungi</taxon>
        <taxon>Dikarya</taxon>
        <taxon>Basidiomycota</taxon>
        <taxon>Agaricomycotina</taxon>
        <taxon>Agaricomycetes</taxon>
        <taxon>Agaricomycetidae</taxon>
        <taxon>Boletales</taxon>
        <taxon>Sclerodermatineae</taxon>
        <taxon>Pisolithaceae</taxon>
        <taxon>Pisolithus</taxon>
    </lineage>
</organism>
<reference evidence="1 2" key="1">
    <citation type="submission" date="2014-04" db="EMBL/GenBank/DDBJ databases">
        <authorList>
            <consortium name="DOE Joint Genome Institute"/>
            <person name="Kuo A."/>
            <person name="Kohler A."/>
            <person name="Costa M.D."/>
            <person name="Nagy L.G."/>
            <person name="Floudas D."/>
            <person name="Copeland A."/>
            <person name="Barry K.W."/>
            <person name="Cichocki N."/>
            <person name="Veneault-Fourrey C."/>
            <person name="LaButti K."/>
            <person name="Lindquist E.A."/>
            <person name="Lipzen A."/>
            <person name="Lundell T."/>
            <person name="Morin E."/>
            <person name="Murat C."/>
            <person name="Sun H."/>
            <person name="Tunlid A."/>
            <person name="Henrissat B."/>
            <person name="Grigoriev I.V."/>
            <person name="Hibbett D.S."/>
            <person name="Martin F."/>
            <person name="Nordberg H.P."/>
            <person name="Cantor M.N."/>
            <person name="Hua S.X."/>
        </authorList>
    </citation>
    <scope>NUCLEOTIDE SEQUENCE [LARGE SCALE GENOMIC DNA]</scope>
    <source>
        <strain evidence="1 2">Marx 270</strain>
    </source>
</reference>
<gene>
    <name evidence="1" type="ORF">M404DRAFT_999549</name>
</gene>
<proteinExistence type="predicted"/>
<accession>A0A0C3K8F9</accession>
<dbReference type="AlphaFoldDB" id="A0A0C3K8F9"/>